<dbReference type="CDD" id="cd24032">
    <property type="entry name" value="ASKHA_NBD_TsaB"/>
    <property type="match status" value="1"/>
</dbReference>
<dbReference type="InterPro" id="IPR043690">
    <property type="entry name" value="RimI"/>
</dbReference>
<evidence type="ECO:0000313" key="4">
    <source>
        <dbReference type="EMBL" id="PPA76582.1"/>
    </source>
</evidence>
<dbReference type="InterPro" id="IPR006464">
    <property type="entry name" value="AcTrfase_RimI/Ard1"/>
</dbReference>
<dbReference type="Pfam" id="PF00814">
    <property type="entry name" value="TsaD"/>
    <property type="match status" value="1"/>
</dbReference>
<dbReference type="OrthoDB" id="9796919at2"/>
<dbReference type="InterPro" id="IPR000905">
    <property type="entry name" value="Gcp-like_dom"/>
</dbReference>
<dbReference type="GO" id="GO:0005829">
    <property type="term" value="C:cytosol"/>
    <property type="evidence" value="ECO:0007669"/>
    <property type="project" value="TreeGrafter"/>
</dbReference>
<dbReference type="InterPro" id="IPR000182">
    <property type="entry name" value="GNAT_dom"/>
</dbReference>
<keyword evidence="1 4" id="KW-0808">Transferase</keyword>
<dbReference type="RefSeq" id="WP_104142982.1">
    <property type="nucleotide sequence ID" value="NZ_PREU01000003.1"/>
</dbReference>
<gene>
    <name evidence="1" type="primary">rimI</name>
    <name evidence="4" type="ORF">C4E15_07310</name>
</gene>
<feature type="domain" description="N-acetyltransferase" evidence="3">
    <location>
        <begin position="311"/>
        <end position="457"/>
    </location>
</feature>
<dbReference type="SUPFAM" id="SSF55729">
    <property type="entry name" value="Acyl-CoA N-acyltransferases (Nat)"/>
    <property type="match status" value="1"/>
</dbReference>
<dbReference type="GO" id="GO:0002949">
    <property type="term" value="P:tRNA threonylcarbamoyladenosine modification"/>
    <property type="evidence" value="ECO:0007669"/>
    <property type="project" value="InterPro"/>
</dbReference>
<dbReference type="Proteomes" id="UP000239990">
    <property type="component" value="Unassembled WGS sequence"/>
</dbReference>
<feature type="binding site" evidence="1">
    <location>
        <position position="417"/>
    </location>
    <ligand>
        <name>acetyl-CoA</name>
        <dbReference type="ChEBI" id="CHEBI:57288"/>
    </ligand>
</feature>
<dbReference type="SUPFAM" id="SSF53067">
    <property type="entry name" value="Actin-like ATPase domain"/>
    <property type="match status" value="2"/>
</dbReference>
<feature type="active site" description="Proton acceptor" evidence="1">
    <location>
        <position position="412"/>
    </location>
</feature>
<evidence type="ECO:0000256" key="1">
    <source>
        <dbReference type="HAMAP-Rule" id="MF_02210"/>
    </source>
</evidence>
<evidence type="ECO:0000256" key="2">
    <source>
        <dbReference type="SAM" id="MobiDB-lite"/>
    </source>
</evidence>
<dbReference type="GO" id="GO:0008999">
    <property type="term" value="F:protein-N-terminal-alanine acetyltransferase activity"/>
    <property type="evidence" value="ECO:0007669"/>
    <property type="project" value="UniProtKB-UniRule"/>
</dbReference>
<proteinExistence type="inferred from homology"/>
<sequence>MELNLLALETSSSRCGVALLRTVDGRLQVITREHEGSQEHAERLLPMANELLAESGIAPTALHAVAFGQGPGGFTGLRVACGVAQGMGLGLGIPVLPVVSHQAVAAQVAGATPANAIVVALDARMNEVYLAVYRPLGAQGAEESAWQVLQAPLLIAAAEVVPWTAHHLAQWSDSAGQALRPLLAGDAWDAYASDMIAPDGWARAADALRPEAASVARLARQGWLRGEALPPEEAAPLYVRDKVAFTTAERMRGEGGNPKAAPSLASEAKQSPRNDPSQLTDSSQRGAQPEPADQPQQGRVAERSGHLAPAEQPQPLTHDDLDEVAALEAHVQAFPWTRGNFVDALAAGYGAWVLRRDGKVAAFCILMFAPDVAHLLVIAVSKHLHRQGLGGILLQWCEAQARERGLEGVLLEVRPSNVSAVSFYRDHGYLQIGVRRGYYPAEKGTREDALVMQKRFDATPEVLA</sequence>
<dbReference type="EMBL" id="PREU01000003">
    <property type="protein sequence ID" value="PPA76582.1"/>
    <property type="molecule type" value="Genomic_DNA"/>
</dbReference>
<protein>
    <recommendedName>
        <fullName evidence="1">[Ribosomal protein bS18]-alanine N-acetyltransferase</fullName>
        <ecNumber evidence="1">2.3.1.266</ecNumber>
    </recommendedName>
</protein>
<organism evidence="4 5">
    <name type="scientific">Achromobacter spanius</name>
    <dbReference type="NCBI Taxonomy" id="217203"/>
    <lineage>
        <taxon>Bacteria</taxon>
        <taxon>Pseudomonadati</taxon>
        <taxon>Pseudomonadota</taxon>
        <taxon>Betaproteobacteria</taxon>
        <taxon>Burkholderiales</taxon>
        <taxon>Alcaligenaceae</taxon>
        <taxon>Achromobacter</taxon>
    </lineage>
</organism>
<dbReference type="EC" id="2.3.1.266" evidence="1"/>
<dbReference type="NCBIfam" id="TIGR03725">
    <property type="entry name" value="T6A_YeaZ"/>
    <property type="match status" value="1"/>
</dbReference>
<dbReference type="InterPro" id="IPR043129">
    <property type="entry name" value="ATPase_NBD"/>
</dbReference>
<dbReference type="PROSITE" id="PS51186">
    <property type="entry name" value="GNAT"/>
    <property type="match status" value="1"/>
</dbReference>
<dbReference type="Gene3D" id="3.40.630.30">
    <property type="match status" value="1"/>
</dbReference>
<comment type="caution">
    <text evidence="1">Lacks conserved residue(s) required for the propagation of feature annotation.</text>
</comment>
<comment type="caution">
    <text evidence="4">The sequence shown here is derived from an EMBL/GenBank/DDBJ whole genome shotgun (WGS) entry which is preliminary data.</text>
</comment>
<feature type="binding site" evidence="1">
    <location>
        <begin position="378"/>
        <end position="380"/>
    </location>
    <ligand>
        <name>acetyl-CoA</name>
        <dbReference type="ChEBI" id="CHEBI:57288"/>
    </ligand>
</feature>
<comment type="subcellular location">
    <subcellularLocation>
        <location evidence="1">Cytoplasm</location>
    </subcellularLocation>
</comment>
<dbReference type="NCBIfam" id="TIGR01575">
    <property type="entry name" value="rimI"/>
    <property type="match status" value="1"/>
</dbReference>
<dbReference type="PANTHER" id="PTHR11735:SF11">
    <property type="entry name" value="TRNA THREONYLCARBAMOYLADENOSINE BIOSYNTHESIS PROTEIN TSAB"/>
    <property type="match status" value="1"/>
</dbReference>
<accession>A0A2S5GU06</accession>
<evidence type="ECO:0000259" key="3">
    <source>
        <dbReference type="PROSITE" id="PS51186"/>
    </source>
</evidence>
<dbReference type="Gene3D" id="3.30.420.40">
    <property type="match status" value="2"/>
</dbReference>
<dbReference type="InterPro" id="IPR016181">
    <property type="entry name" value="Acyl_CoA_acyltransferase"/>
</dbReference>
<comment type="similarity">
    <text evidence="1">Belongs to the acetyltransferase family. RimI subfamily.</text>
</comment>
<keyword evidence="1" id="KW-0963">Cytoplasm</keyword>
<dbReference type="CDD" id="cd04301">
    <property type="entry name" value="NAT_SF"/>
    <property type="match status" value="1"/>
</dbReference>
<comment type="catalytic activity">
    <reaction evidence="1">
        <text>N-terminal L-alanyl-[ribosomal protein bS18] + acetyl-CoA = N-terminal N(alpha)-acetyl-L-alanyl-[ribosomal protein bS18] + CoA + H(+)</text>
        <dbReference type="Rhea" id="RHEA:43756"/>
        <dbReference type="Rhea" id="RHEA-COMP:10676"/>
        <dbReference type="Rhea" id="RHEA-COMP:10677"/>
        <dbReference type="ChEBI" id="CHEBI:15378"/>
        <dbReference type="ChEBI" id="CHEBI:57287"/>
        <dbReference type="ChEBI" id="CHEBI:57288"/>
        <dbReference type="ChEBI" id="CHEBI:64718"/>
        <dbReference type="ChEBI" id="CHEBI:83683"/>
        <dbReference type="EC" id="2.3.1.266"/>
    </reaction>
</comment>
<dbReference type="HAMAP" id="MF_02210">
    <property type="entry name" value="RimI"/>
    <property type="match status" value="1"/>
</dbReference>
<name>A0A2S5GU06_9BURK</name>
<comment type="function">
    <text evidence="1">Acetylates the N-terminal alanine of ribosomal protein bS18.</text>
</comment>
<dbReference type="InterPro" id="IPR022496">
    <property type="entry name" value="T6A_TsaB"/>
</dbReference>
<dbReference type="AlphaFoldDB" id="A0A2S5GU06"/>
<keyword evidence="1" id="KW-0012">Acyltransferase</keyword>
<feature type="region of interest" description="Disordered" evidence="2">
    <location>
        <begin position="250"/>
        <end position="316"/>
    </location>
</feature>
<feature type="compositionally biased region" description="Polar residues" evidence="2">
    <location>
        <begin position="268"/>
        <end position="286"/>
    </location>
</feature>
<evidence type="ECO:0000313" key="5">
    <source>
        <dbReference type="Proteomes" id="UP000239990"/>
    </source>
</evidence>
<dbReference type="PANTHER" id="PTHR11735">
    <property type="entry name" value="TRNA N6-ADENOSINE THREONYLCARBAMOYLTRANSFERASE"/>
    <property type="match status" value="1"/>
</dbReference>
<feature type="active site" description="Proton donor" evidence="1">
    <location>
        <position position="424"/>
    </location>
</feature>
<reference evidence="4 5" key="1">
    <citation type="submission" date="2018-02" db="EMBL/GenBank/DDBJ databases">
        <title>Draft Genome of Achromobacter spanius stain 6.</title>
        <authorList>
            <person name="Gunasekera T.S."/>
            <person name="Radwan O."/>
            <person name="Ruiz O.N."/>
        </authorList>
    </citation>
    <scope>NUCLEOTIDE SEQUENCE [LARGE SCALE GENOMIC DNA]</scope>
    <source>
        <strain evidence="4 5">6</strain>
    </source>
</reference>
<dbReference type="Pfam" id="PF00583">
    <property type="entry name" value="Acetyltransf_1"/>
    <property type="match status" value="1"/>
</dbReference>